<keyword evidence="5 6" id="KW-0472">Membrane</keyword>
<evidence type="ECO:0008006" key="9">
    <source>
        <dbReference type="Google" id="ProtNLM"/>
    </source>
</evidence>
<dbReference type="AlphaFoldDB" id="A0A7S2R438"/>
<evidence type="ECO:0000256" key="7">
    <source>
        <dbReference type="SAM" id="SignalP"/>
    </source>
</evidence>
<dbReference type="InterPro" id="IPR007248">
    <property type="entry name" value="Mpv17_PMP22"/>
</dbReference>
<evidence type="ECO:0000256" key="3">
    <source>
        <dbReference type="ARBA" id="ARBA00022692"/>
    </source>
</evidence>
<comment type="similarity">
    <text evidence="2">Belongs to the peroxisomal membrane protein PXMP2/4 family.</text>
</comment>
<comment type="subcellular location">
    <subcellularLocation>
        <location evidence="1">Membrane</location>
        <topology evidence="1">Multi-pass membrane protein</topology>
    </subcellularLocation>
</comment>
<keyword evidence="7" id="KW-0732">Signal</keyword>
<dbReference type="Pfam" id="PF04117">
    <property type="entry name" value="Mpv17_PMP22"/>
    <property type="match status" value="1"/>
</dbReference>
<feature type="transmembrane region" description="Helical" evidence="6">
    <location>
        <begin position="86"/>
        <end position="104"/>
    </location>
</feature>
<feature type="signal peptide" evidence="7">
    <location>
        <begin position="1"/>
        <end position="23"/>
    </location>
</feature>
<proteinExistence type="inferred from homology"/>
<dbReference type="EMBL" id="HBHI01007168">
    <property type="protein sequence ID" value="CAD9660218.1"/>
    <property type="molecule type" value="Transcribed_RNA"/>
</dbReference>
<evidence type="ECO:0000256" key="5">
    <source>
        <dbReference type="ARBA" id="ARBA00023136"/>
    </source>
</evidence>
<dbReference type="GO" id="GO:0016020">
    <property type="term" value="C:membrane"/>
    <property type="evidence" value="ECO:0007669"/>
    <property type="project" value="UniProtKB-SubCell"/>
</dbReference>
<evidence type="ECO:0000256" key="4">
    <source>
        <dbReference type="ARBA" id="ARBA00022989"/>
    </source>
</evidence>
<protein>
    <recommendedName>
        <fullName evidence="9">Peroxisomal membrane protein MPV17</fullName>
    </recommendedName>
</protein>
<evidence type="ECO:0000256" key="1">
    <source>
        <dbReference type="ARBA" id="ARBA00004141"/>
    </source>
</evidence>
<evidence type="ECO:0000313" key="8">
    <source>
        <dbReference type="EMBL" id="CAD9660218.1"/>
    </source>
</evidence>
<gene>
    <name evidence="8" type="ORF">EANT1437_LOCUS3663</name>
</gene>
<feature type="chain" id="PRO_5031102914" description="Peroxisomal membrane protein MPV17" evidence="7">
    <location>
        <begin position="24"/>
        <end position="428"/>
    </location>
</feature>
<organism evidence="8">
    <name type="scientific">Eucampia antarctica</name>
    <dbReference type="NCBI Taxonomy" id="49252"/>
    <lineage>
        <taxon>Eukaryota</taxon>
        <taxon>Sar</taxon>
        <taxon>Stramenopiles</taxon>
        <taxon>Ochrophyta</taxon>
        <taxon>Bacillariophyta</taxon>
        <taxon>Mediophyceae</taxon>
        <taxon>Biddulphiophycidae</taxon>
        <taxon>Hemiaulales</taxon>
        <taxon>Hemiaulaceae</taxon>
        <taxon>Eucampia</taxon>
    </lineage>
</organism>
<dbReference type="PANTHER" id="PTHR11266:SF121">
    <property type="entry name" value="OS09G0315000 PROTEIN"/>
    <property type="match status" value="1"/>
</dbReference>
<dbReference type="GO" id="GO:0005737">
    <property type="term" value="C:cytoplasm"/>
    <property type="evidence" value="ECO:0007669"/>
    <property type="project" value="TreeGrafter"/>
</dbReference>
<evidence type="ECO:0000256" key="6">
    <source>
        <dbReference type="SAM" id="Phobius"/>
    </source>
</evidence>
<evidence type="ECO:0000256" key="2">
    <source>
        <dbReference type="ARBA" id="ARBA00006824"/>
    </source>
</evidence>
<keyword evidence="4 6" id="KW-1133">Transmembrane helix</keyword>
<sequence>MRRHHYLESWLCLLLMISTRVLSFQIVKPNLVRTTHTMTVPRHTFSSVCMASSSPKLEEYIDATTLEDSSSSDTTEAVKLLPSTKFWNALLLLAAFGYAIYSLLNIDHGMMRGWSQSEIAMRIPLDNWASYEASLNNKPIWTKTIINVIIYLLGDWLSQTLFAKKEVLDFDASRTLRNGLIGLCFGPIVHLYYEFSDSILPVEVGVNRLWKIGMDQTIYLSIKCSIYIVAVNMLSGESFGSAKDTVKTKLPGIMVTAWKFWPLVHCVTYGIIPARHRMLWVNSVDLIWNAILASQTSQKEGDINIMEVTLDENIKHMELSQQENLNQISSIDEDVTSLLQSSQLVSETIQINSDENMKHIELLQEEILNQNSQIDDFLTSSLQSTEIESEVSQIVETDNGHLDAQLIYHELDSVLASSSILQTNESKK</sequence>
<name>A0A7S2R438_9STRA</name>
<accession>A0A7S2R438</accession>
<keyword evidence="3 6" id="KW-0812">Transmembrane</keyword>
<reference evidence="8" key="1">
    <citation type="submission" date="2021-01" db="EMBL/GenBank/DDBJ databases">
        <authorList>
            <person name="Corre E."/>
            <person name="Pelletier E."/>
            <person name="Niang G."/>
            <person name="Scheremetjew M."/>
            <person name="Finn R."/>
            <person name="Kale V."/>
            <person name="Holt S."/>
            <person name="Cochrane G."/>
            <person name="Meng A."/>
            <person name="Brown T."/>
            <person name="Cohen L."/>
        </authorList>
    </citation>
    <scope>NUCLEOTIDE SEQUENCE</scope>
    <source>
        <strain evidence="8">CCMP1452</strain>
    </source>
</reference>
<dbReference type="PANTHER" id="PTHR11266">
    <property type="entry name" value="PEROXISOMAL MEMBRANE PROTEIN 2, PXMP2 MPV17"/>
    <property type="match status" value="1"/>
</dbReference>